<dbReference type="PANTHER" id="PTHR33053">
    <property type="entry name" value="PROTEIN, PUTATIVE-RELATED"/>
    <property type="match status" value="1"/>
</dbReference>
<protein>
    <submittedName>
        <fullName evidence="1">Uncharacterized protein LOC122135835</fullName>
    </submittedName>
</protein>
<evidence type="ECO:0000313" key="1">
    <source>
        <dbReference type="RefSeq" id="XP_042572181.1"/>
    </source>
</evidence>
<organism evidence="1">
    <name type="scientific">Cyprinus carpio</name>
    <name type="common">Common carp</name>
    <dbReference type="NCBI Taxonomy" id="7962"/>
    <lineage>
        <taxon>Eukaryota</taxon>
        <taxon>Metazoa</taxon>
        <taxon>Chordata</taxon>
        <taxon>Craniata</taxon>
        <taxon>Vertebrata</taxon>
        <taxon>Euteleostomi</taxon>
        <taxon>Actinopterygii</taxon>
        <taxon>Neopterygii</taxon>
        <taxon>Teleostei</taxon>
        <taxon>Ostariophysi</taxon>
        <taxon>Cypriniformes</taxon>
        <taxon>Cyprinidae</taxon>
        <taxon>Cyprininae</taxon>
        <taxon>Cyprinus</taxon>
    </lineage>
</organism>
<dbReference type="KEGG" id="ccar:122135835"/>
<sequence length="377" mass="43421">MVKKIKQFSGYYGCDKCTQRGMWVSGRVTYPEVENLTLHTNEIYRTEMARRQKDEAISMSPFVRLPLDMVNQFPIDYMHQACLGVTKKIITEWMRGERNVRMSAGQINQVSQRLLSLRKAIPSCFPRKPRRLEDIDRWKATELRQFAVYTGKIVLKGILADELYDHFMAFSVALSLLLSPNLAVEHNSYSSELMTFFVAKTKELYGDHFMVYNIHSMLHLAAEAMNFGTLDACSAFPFENFLGKLKRLIRSGSQPLVQVAKRYVEQANFPHIQSVATKKLKVTRPNNAFILREGKCCVAMEEREEMDESGSPKILCKVFEKSEPLFRDPCDSRLIGCFKGQSRQSVMKLIPEQQLTRTAIMVEENQEIFFLAVLHTI</sequence>
<name>A0A9Q9ZTA3_CYPCA</name>
<dbReference type="Proteomes" id="UP001155660">
    <property type="component" value="Chromosome A3"/>
</dbReference>
<gene>
    <name evidence="1" type="primary">LOC122135835</name>
</gene>
<dbReference type="AlphaFoldDB" id="A0A9Q9ZTA3"/>
<accession>A0A9Q9ZTA3</accession>
<proteinExistence type="predicted"/>
<dbReference type="RefSeq" id="XP_042572181.1">
    <property type="nucleotide sequence ID" value="XM_042716247.1"/>
</dbReference>
<reference evidence="1" key="1">
    <citation type="submission" date="2025-08" db="UniProtKB">
        <authorList>
            <consortium name="RefSeq"/>
        </authorList>
    </citation>
    <scope>IDENTIFICATION</scope>
    <source>
        <tissue evidence="1">Muscle</tissue>
    </source>
</reference>
<dbReference type="OrthoDB" id="3263820at2759"/>
<dbReference type="GeneID" id="122135835"/>